<dbReference type="Proteomes" id="UP001596500">
    <property type="component" value="Unassembled WGS sequence"/>
</dbReference>
<dbReference type="Gene3D" id="3.40.30.10">
    <property type="entry name" value="Glutaredoxin"/>
    <property type="match status" value="1"/>
</dbReference>
<gene>
    <name evidence="1" type="ORF">ACFQNG_03755</name>
</gene>
<evidence type="ECO:0000313" key="2">
    <source>
        <dbReference type="Proteomes" id="UP001596500"/>
    </source>
</evidence>
<accession>A0ABW2RH12</accession>
<reference evidence="2" key="1">
    <citation type="journal article" date="2019" name="Int. J. Syst. Evol. Microbiol.">
        <title>The Global Catalogue of Microorganisms (GCM) 10K type strain sequencing project: providing services to taxonomists for standard genome sequencing and annotation.</title>
        <authorList>
            <consortium name="The Broad Institute Genomics Platform"/>
            <consortium name="The Broad Institute Genome Sequencing Center for Infectious Disease"/>
            <person name="Wu L."/>
            <person name="Ma J."/>
        </authorList>
    </citation>
    <scope>NUCLEOTIDE SEQUENCE [LARGE SCALE GENOMIC DNA]</scope>
    <source>
        <strain evidence="2">CGMCC 1.12942</strain>
    </source>
</reference>
<sequence>MLKDFAKKYSVDLQASHYLTGYSFQQIQELAKNNFGQELTKMKKGVKHGRSFYDIDASGKIAKEFDGIKPEYDHMVQEIQSIPSS</sequence>
<keyword evidence="2" id="KW-1185">Reference proteome</keyword>
<proteinExistence type="predicted"/>
<protein>
    <submittedName>
        <fullName evidence="1">Uncharacterized protein</fullName>
    </submittedName>
</protein>
<evidence type="ECO:0000313" key="1">
    <source>
        <dbReference type="EMBL" id="MFC7440278.1"/>
    </source>
</evidence>
<name>A0ABW2RH12_9BACL</name>
<dbReference type="EMBL" id="JBHTBW010000008">
    <property type="protein sequence ID" value="MFC7440278.1"/>
    <property type="molecule type" value="Genomic_DNA"/>
</dbReference>
<comment type="caution">
    <text evidence="1">The sequence shown here is derived from an EMBL/GenBank/DDBJ whole genome shotgun (WGS) entry which is preliminary data.</text>
</comment>
<organism evidence="1 2">
    <name type="scientific">Laceyella putida</name>
    <dbReference type="NCBI Taxonomy" id="110101"/>
    <lineage>
        <taxon>Bacteria</taxon>
        <taxon>Bacillati</taxon>
        <taxon>Bacillota</taxon>
        <taxon>Bacilli</taxon>
        <taxon>Bacillales</taxon>
        <taxon>Thermoactinomycetaceae</taxon>
        <taxon>Laceyella</taxon>
    </lineage>
</organism>
<dbReference type="RefSeq" id="WP_379863521.1">
    <property type="nucleotide sequence ID" value="NZ_JBHTBW010000008.1"/>
</dbReference>